<gene>
    <name evidence="1" type="ORF">ACFPM4_12735</name>
</gene>
<protein>
    <recommendedName>
        <fullName evidence="3">Transposase</fullName>
    </recommendedName>
</protein>
<keyword evidence="2" id="KW-1185">Reference proteome</keyword>
<organism evidence="1 2">
    <name type="scientific">Lederbergia graminis</name>
    <dbReference type="NCBI Taxonomy" id="735518"/>
    <lineage>
        <taxon>Bacteria</taxon>
        <taxon>Bacillati</taxon>
        <taxon>Bacillota</taxon>
        <taxon>Bacilli</taxon>
        <taxon>Bacillales</taxon>
        <taxon>Bacillaceae</taxon>
        <taxon>Lederbergia</taxon>
    </lineage>
</organism>
<evidence type="ECO:0000313" key="2">
    <source>
        <dbReference type="Proteomes" id="UP001596147"/>
    </source>
</evidence>
<dbReference type="PANTHER" id="PTHR34611">
    <property type="match status" value="1"/>
</dbReference>
<dbReference type="PANTHER" id="PTHR34611:SF2">
    <property type="entry name" value="INACTIVE RECOMBINATION-PROMOTING NUCLEASE-LIKE PROTEIN RPNE-RELATED"/>
    <property type="match status" value="1"/>
</dbReference>
<evidence type="ECO:0008006" key="3">
    <source>
        <dbReference type="Google" id="ProtNLM"/>
    </source>
</evidence>
<reference evidence="2" key="1">
    <citation type="journal article" date="2019" name="Int. J. Syst. Evol. Microbiol.">
        <title>The Global Catalogue of Microorganisms (GCM) 10K type strain sequencing project: providing services to taxonomists for standard genome sequencing and annotation.</title>
        <authorList>
            <consortium name="The Broad Institute Genomics Platform"/>
            <consortium name="The Broad Institute Genome Sequencing Center for Infectious Disease"/>
            <person name="Wu L."/>
            <person name="Ma J."/>
        </authorList>
    </citation>
    <scope>NUCLEOTIDE SEQUENCE [LARGE SCALE GENOMIC DNA]</scope>
    <source>
        <strain evidence="2">CGMCC 1.12237</strain>
    </source>
</reference>
<dbReference type="Proteomes" id="UP001596147">
    <property type="component" value="Unassembled WGS sequence"/>
</dbReference>
<comment type="caution">
    <text evidence="1">The sequence shown here is derived from an EMBL/GenBank/DDBJ whole genome shotgun (WGS) entry which is preliminary data.</text>
</comment>
<dbReference type="RefSeq" id="WP_382352298.1">
    <property type="nucleotide sequence ID" value="NZ_JBHSMC010000015.1"/>
</dbReference>
<proteinExistence type="predicted"/>
<dbReference type="EMBL" id="JBHSMC010000015">
    <property type="protein sequence ID" value="MFC5465610.1"/>
    <property type="molecule type" value="Genomic_DNA"/>
</dbReference>
<name>A0ABW0LJW1_9BACI</name>
<accession>A0ABW0LJW1</accession>
<sequence>MSYKKEFTQEELDFIGSLPNSWMDRGRKEGYRKAQINIATKMLDVGLPNDIIARLSELDISVVKEISKGFQQGLQEGRQKATVNFALKLLKEGFPLEKIARITALDLSKIEELSKRQ</sequence>
<dbReference type="InterPro" id="IPR051699">
    <property type="entry name" value="Rpn/YhgA-like_nuclease"/>
</dbReference>
<evidence type="ECO:0000313" key="1">
    <source>
        <dbReference type="EMBL" id="MFC5465610.1"/>
    </source>
</evidence>